<dbReference type="EMBL" id="JADJNC010000060">
    <property type="protein sequence ID" value="MBK7425025.1"/>
    <property type="molecule type" value="Genomic_DNA"/>
</dbReference>
<gene>
    <name evidence="1" type="ORF">IPJ48_19185</name>
</gene>
<dbReference type="Gene3D" id="1.20.58.380">
    <property type="entry name" value="Flagellar protein flit"/>
    <property type="match status" value="1"/>
</dbReference>
<dbReference type="AlphaFoldDB" id="A0A9D7FH24"/>
<proteinExistence type="predicted"/>
<organism evidence="1 2">
    <name type="scientific">Candidatus Propionivibrio dominans</name>
    <dbReference type="NCBI Taxonomy" id="2954373"/>
    <lineage>
        <taxon>Bacteria</taxon>
        <taxon>Pseudomonadati</taxon>
        <taxon>Pseudomonadota</taxon>
        <taxon>Betaproteobacteria</taxon>
        <taxon>Rhodocyclales</taxon>
        <taxon>Rhodocyclaceae</taxon>
        <taxon>Propionivibrio</taxon>
    </lineage>
</organism>
<accession>A0A9D7FH24</accession>
<evidence type="ECO:0008006" key="3">
    <source>
        <dbReference type="Google" id="ProtNLM"/>
    </source>
</evidence>
<dbReference type="Proteomes" id="UP000886602">
    <property type="component" value="Unassembled WGS sequence"/>
</dbReference>
<comment type="caution">
    <text evidence="1">The sequence shown here is derived from an EMBL/GenBank/DDBJ whole genome shotgun (WGS) entry which is preliminary data.</text>
</comment>
<reference evidence="1" key="1">
    <citation type="submission" date="2020-10" db="EMBL/GenBank/DDBJ databases">
        <title>Connecting structure to function with the recovery of over 1000 high-quality activated sludge metagenome-assembled genomes encoding full-length rRNA genes using long-read sequencing.</title>
        <authorList>
            <person name="Singleton C.M."/>
            <person name="Petriglieri F."/>
            <person name="Kristensen J.M."/>
            <person name="Kirkegaard R.H."/>
            <person name="Michaelsen T.Y."/>
            <person name="Andersen M.H."/>
            <person name="Karst S.M."/>
            <person name="Dueholm M.S."/>
            <person name="Nielsen P.H."/>
            <person name="Albertsen M."/>
        </authorList>
    </citation>
    <scope>NUCLEOTIDE SEQUENCE</scope>
    <source>
        <strain evidence="1">EsbW_18-Q3-R4-48_MAXAC.044</strain>
    </source>
</reference>
<evidence type="ECO:0000313" key="2">
    <source>
        <dbReference type="Proteomes" id="UP000886602"/>
    </source>
</evidence>
<evidence type="ECO:0000313" key="1">
    <source>
        <dbReference type="EMBL" id="MBK7425025.1"/>
    </source>
</evidence>
<name>A0A9D7FH24_9RHOO</name>
<sequence length="103" mass="11711">MEIERQYLAALDLTHQMVIAAGTQDWETLTGLEKLRAERIAATPSIASLTSSLEPALARRIAAIITEIERENVEILEQIQAWQKHARILLRLDKSEPLPERQQ</sequence>
<protein>
    <recommendedName>
        <fullName evidence="3">Flagellar protein FliT</fullName>
    </recommendedName>
</protein>